<protein>
    <recommendedName>
        <fullName evidence="1">DUF3615 domain-containing protein</fullName>
    </recommendedName>
</protein>
<dbReference type="Pfam" id="PF12274">
    <property type="entry name" value="DUF3615"/>
    <property type="match status" value="1"/>
</dbReference>
<feature type="domain" description="DUF3615" evidence="1">
    <location>
        <begin position="65"/>
        <end position="128"/>
    </location>
</feature>
<keyword evidence="3" id="KW-1185">Reference proteome</keyword>
<name>A0A8X7Y3M7_POPTO</name>
<reference evidence="2" key="1">
    <citation type="journal article" date="2020" name="bioRxiv">
        <title>Hybrid origin of Populus tomentosa Carr. identified through genome sequencing and phylogenomic analysis.</title>
        <authorList>
            <person name="An X."/>
            <person name="Gao K."/>
            <person name="Chen Z."/>
            <person name="Li J."/>
            <person name="Yang X."/>
            <person name="Yang X."/>
            <person name="Zhou J."/>
            <person name="Guo T."/>
            <person name="Zhao T."/>
            <person name="Huang S."/>
            <person name="Miao D."/>
            <person name="Khan W.U."/>
            <person name="Rao P."/>
            <person name="Ye M."/>
            <person name="Lei B."/>
            <person name="Liao W."/>
            <person name="Wang J."/>
            <person name="Ji L."/>
            <person name="Li Y."/>
            <person name="Guo B."/>
            <person name="Mustafa N.S."/>
            <person name="Li S."/>
            <person name="Yun Q."/>
            <person name="Keller S.R."/>
            <person name="Mao J."/>
            <person name="Zhang R."/>
            <person name="Strauss S.H."/>
        </authorList>
    </citation>
    <scope>NUCLEOTIDE SEQUENCE</scope>
    <source>
        <strain evidence="2">GM15</strain>
        <tissue evidence="2">Leaf</tissue>
    </source>
</reference>
<dbReference type="InterPro" id="IPR022059">
    <property type="entry name" value="DUF3615"/>
</dbReference>
<dbReference type="AlphaFoldDB" id="A0A8X7Y3M7"/>
<accession>A0A8X7Y3M7</accession>
<organism evidence="2 3">
    <name type="scientific">Populus tomentosa</name>
    <name type="common">Chinese white poplar</name>
    <dbReference type="NCBI Taxonomy" id="118781"/>
    <lineage>
        <taxon>Eukaryota</taxon>
        <taxon>Viridiplantae</taxon>
        <taxon>Streptophyta</taxon>
        <taxon>Embryophyta</taxon>
        <taxon>Tracheophyta</taxon>
        <taxon>Spermatophyta</taxon>
        <taxon>Magnoliopsida</taxon>
        <taxon>eudicotyledons</taxon>
        <taxon>Gunneridae</taxon>
        <taxon>Pentapetalae</taxon>
        <taxon>rosids</taxon>
        <taxon>fabids</taxon>
        <taxon>Malpighiales</taxon>
        <taxon>Salicaceae</taxon>
        <taxon>Saliceae</taxon>
        <taxon>Populus</taxon>
    </lineage>
</organism>
<dbReference type="EMBL" id="JAAWWB010000034">
    <property type="protein sequence ID" value="KAG6742287.1"/>
    <property type="molecule type" value="Genomic_DNA"/>
</dbReference>
<proteinExistence type="predicted"/>
<dbReference type="Proteomes" id="UP000886885">
    <property type="component" value="Chromosome 17D"/>
</dbReference>
<sequence length="149" mass="16953">MHGFFSGSSLDLPDMDFEFPPFEQFAGVALGHFNSRHRVCLPSILSIKAGKVFRSHDSVTDLQGRPFQRDRNWCHLTFNAQQEEHHPEELFFAEVEIDPVDVIIQVKNCVLMRPDAVLEQECEGCQIVEGPIVQRPPPSHAVLVHPVHF</sequence>
<evidence type="ECO:0000313" key="2">
    <source>
        <dbReference type="EMBL" id="KAG6742287.1"/>
    </source>
</evidence>
<evidence type="ECO:0000259" key="1">
    <source>
        <dbReference type="Pfam" id="PF12274"/>
    </source>
</evidence>
<comment type="caution">
    <text evidence="2">The sequence shown here is derived from an EMBL/GenBank/DDBJ whole genome shotgun (WGS) entry which is preliminary data.</text>
</comment>
<gene>
    <name evidence="2" type="ORF">POTOM_055577</name>
</gene>
<evidence type="ECO:0000313" key="3">
    <source>
        <dbReference type="Proteomes" id="UP000886885"/>
    </source>
</evidence>